<reference evidence="2 3" key="1">
    <citation type="submission" date="2016-02" db="EMBL/GenBank/DDBJ databases">
        <title>Draft genome sequence of the strain BR 10247T Bradyrhizobium neotropicale isolated from nodules of Centrolobium paraense.</title>
        <authorList>
            <person name="Simoes-Araujo J.L."/>
            <person name="Barauna A.C."/>
            <person name="Silva K."/>
            <person name="Zilli J.E."/>
        </authorList>
    </citation>
    <scope>NUCLEOTIDE SEQUENCE [LARGE SCALE GENOMIC DNA]</scope>
    <source>
        <strain evidence="2 3">BR 10247</strain>
    </source>
</reference>
<dbReference type="NCBIfam" id="TIGR01985">
    <property type="entry name" value="phasin_2"/>
    <property type="match status" value="1"/>
</dbReference>
<dbReference type="RefSeq" id="WP_063677581.1">
    <property type="nucleotide sequence ID" value="NZ_LSEF01000033.1"/>
</dbReference>
<sequence>MADINPSAENVRAMLTEALGRLRKANADYFELLEKGLASSPLPIAGQARELCSLMQRNVTASFDLGEKLIQAKDVPDALKLQAEFFQDQMRAMTDQARTVGESAMKAAGGMFSPKT</sequence>
<gene>
    <name evidence="2" type="ORF">AXW67_03695</name>
</gene>
<name>A0A176ZFS8_9BRAD</name>
<evidence type="ECO:0000259" key="1">
    <source>
        <dbReference type="Pfam" id="PF09361"/>
    </source>
</evidence>
<evidence type="ECO:0000313" key="2">
    <source>
        <dbReference type="EMBL" id="OAF18626.1"/>
    </source>
</evidence>
<keyword evidence="3" id="KW-1185">Reference proteome</keyword>
<evidence type="ECO:0000313" key="3">
    <source>
        <dbReference type="Proteomes" id="UP000077173"/>
    </source>
</evidence>
<accession>A0A176ZFS8</accession>
<organism evidence="2 3">
    <name type="scientific">Bradyrhizobium neotropicale</name>
    <dbReference type="NCBI Taxonomy" id="1497615"/>
    <lineage>
        <taxon>Bacteria</taxon>
        <taxon>Pseudomonadati</taxon>
        <taxon>Pseudomonadota</taxon>
        <taxon>Alphaproteobacteria</taxon>
        <taxon>Hyphomicrobiales</taxon>
        <taxon>Nitrobacteraceae</taxon>
        <taxon>Bradyrhizobium</taxon>
    </lineage>
</organism>
<dbReference type="InterPro" id="IPR010234">
    <property type="entry name" value="Phasin_subfam-2"/>
</dbReference>
<feature type="domain" description="Phasin" evidence="1">
    <location>
        <begin position="50"/>
        <end position="112"/>
    </location>
</feature>
<dbReference type="InterPro" id="IPR018968">
    <property type="entry name" value="Phasin"/>
</dbReference>
<dbReference type="Pfam" id="PF09361">
    <property type="entry name" value="Phasin_2"/>
    <property type="match status" value="1"/>
</dbReference>
<dbReference type="EMBL" id="LSEF01000033">
    <property type="protein sequence ID" value="OAF18626.1"/>
    <property type="molecule type" value="Genomic_DNA"/>
</dbReference>
<dbReference type="AlphaFoldDB" id="A0A176ZFS8"/>
<protein>
    <submittedName>
        <fullName evidence="2">Phasin</fullName>
    </submittedName>
</protein>
<proteinExistence type="predicted"/>
<comment type="caution">
    <text evidence="2">The sequence shown here is derived from an EMBL/GenBank/DDBJ whole genome shotgun (WGS) entry which is preliminary data.</text>
</comment>
<dbReference type="Proteomes" id="UP000077173">
    <property type="component" value="Unassembled WGS sequence"/>
</dbReference>